<feature type="domain" description="G-protein coupled receptors family 1 profile" evidence="6">
    <location>
        <begin position="93"/>
        <end position="369"/>
    </location>
</feature>
<dbReference type="AlphaFoldDB" id="A0A1I7V2L2"/>
<feature type="transmembrane region" description="Helical" evidence="5">
    <location>
        <begin position="268"/>
        <end position="291"/>
    </location>
</feature>
<dbReference type="InterPro" id="IPR017452">
    <property type="entry name" value="GPCR_Rhodpsn_7TM"/>
</dbReference>
<name>A0A1I7V2L2_9PELO</name>
<evidence type="ECO:0000256" key="5">
    <source>
        <dbReference type="SAM" id="Phobius"/>
    </source>
</evidence>
<proteinExistence type="predicted"/>
<dbReference type="PANTHER" id="PTHR22751:SF63">
    <property type="entry name" value="G-PROTEIN COUPLED RECEPTORS FAMILY 1 PROFILE DOMAIN-CONTAINING PROTEIN"/>
    <property type="match status" value="1"/>
</dbReference>
<dbReference type="Proteomes" id="UP000095282">
    <property type="component" value="Unplaced"/>
</dbReference>
<feature type="transmembrane region" description="Helical" evidence="5">
    <location>
        <begin position="202"/>
        <end position="221"/>
    </location>
</feature>
<keyword evidence="2 5" id="KW-0812">Transmembrane</keyword>
<keyword evidence="3 5" id="KW-1133">Transmembrane helix</keyword>
<dbReference type="PROSITE" id="PS50262">
    <property type="entry name" value="G_PROTEIN_RECEP_F1_2"/>
    <property type="match status" value="1"/>
</dbReference>
<dbReference type="Gene3D" id="1.20.1070.10">
    <property type="entry name" value="Rhodopsin 7-helix transmembrane proteins"/>
    <property type="match status" value="1"/>
</dbReference>
<evidence type="ECO:0000256" key="1">
    <source>
        <dbReference type="ARBA" id="ARBA00004370"/>
    </source>
</evidence>
<reference evidence="8" key="1">
    <citation type="submission" date="2016-11" db="UniProtKB">
        <authorList>
            <consortium name="WormBaseParasite"/>
        </authorList>
    </citation>
    <scope>IDENTIFICATION</scope>
</reference>
<keyword evidence="4 5" id="KW-0472">Membrane</keyword>
<feature type="transmembrane region" description="Helical" evidence="5">
    <location>
        <begin position="312"/>
        <end position="337"/>
    </location>
</feature>
<evidence type="ECO:0000313" key="8">
    <source>
        <dbReference type="WBParaSite" id="Csp11.Scaffold630.g21763.t2"/>
    </source>
</evidence>
<sequence>MGSIWKVTVVLPIPIMCSNGPLAENASIVFQFLPILLIYTGISALSLFIYRMEAVIVYRYEPSKLRRFVYQTKSFSIEVQWLEQLFSKIGAFLNLFHLFFLTRKSMMTSSVNSIMIGIALCDLLSMCNVIKTEYMTVNPMGTECTPPPSLIRMNIDWLLTSIQNGLRRCSSWLGVLIALVRYLVISNIMNTRVASSGFGFQLLSISFLISSFFSALFFYQFHFEQISVWNPDATCPGPSAPVYGQSCNKLFEMEQGLFHRIQLVVEGVLGKIMPCILLPILTGLLLLKLSAPERTAFRNSRFAHHQDRITSLVIYIAITYLITEFPLGIVYIIDAIWHNDPVIGQSTKKVEILCNTIFTLNASLHCLLCFAMSTSYRKTVGGVLSFVKLKKKTTTSIVSRIT</sequence>
<protein>
    <submittedName>
        <fullName evidence="8">G_PROTEIN_RECEP_F1_2 domain-containing protein</fullName>
    </submittedName>
</protein>
<evidence type="ECO:0000259" key="6">
    <source>
        <dbReference type="PROSITE" id="PS50262"/>
    </source>
</evidence>
<evidence type="ECO:0000256" key="2">
    <source>
        <dbReference type="ARBA" id="ARBA00022692"/>
    </source>
</evidence>
<dbReference type="eggNOG" id="ENOG502R62U">
    <property type="taxonomic scope" value="Eukaryota"/>
</dbReference>
<dbReference type="GO" id="GO:0008528">
    <property type="term" value="F:G protein-coupled peptide receptor activity"/>
    <property type="evidence" value="ECO:0007669"/>
    <property type="project" value="InterPro"/>
</dbReference>
<evidence type="ECO:0000256" key="3">
    <source>
        <dbReference type="ARBA" id="ARBA00022989"/>
    </source>
</evidence>
<comment type="subcellular location">
    <subcellularLocation>
        <location evidence="1">Membrane</location>
    </subcellularLocation>
</comment>
<evidence type="ECO:0000256" key="4">
    <source>
        <dbReference type="ARBA" id="ARBA00023136"/>
    </source>
</evidence>
<dbReference type="Pfam" id="PF10324">
    <property type="entry name" value="7TM_GPCR_Srw"/>
    <property type="match status" value="1"/>
</dbReference>
<evidence type="ECO:0000313" key="7">
    <source>
        <dbReference type="Proteomes" id="UP000095282"/>
    </source>
</evidence>
<dbReference type="SUPFAM" id="SSF81321">
    <property type="entry name" value="Family A G protein-coupled receptor-like"/>
    <property type="match status" value="1"/>
</dbReference>
<dbReference type="PANTHER" id="PTHR22751">
    <property type="entry name" value="G-PROTEIN COUPLED RECEPTOR-RELATED"/>
    <property type="match status" value="1"/>
</dbReference>
<feature type="transmembrane region" description="Helical" evidence="5">
    <location>
        <begin position="28"/>
        <end position="50"/>
    </location>
</feature>
<dbReference type="InterPro" id="IPR019427">
    <property type="entry name" value="7TM_GPCR_serpentine_rcpt_Srw"/>
</dbReference>
<organism evidence="7 8">
    <name type="scientific">Caenorhabditis tropicalis</name>
    <dbReference type="NCBI Taxonomy" id="1561998"/>
    <lineage>
        <taxon>Eukaryota</taxon>
        <taxon>Metazoa</taxon>
        <taxon>Ecdysozoa</taxon>
        <taxon>Nematoda</taxon>
        <taxon>Chromadorea</taxon>
        <taxon>Rhabditida</taxon>
        <taxon>Rhabditina</taxon>
        <taxon>Rhabditomorpha</taxon>
        <taxon>Rhabditoidea</taxon>
        <taxon>Rhabditidae</taxon>
        <taxon>Peloderinae</taxon>
        <taxon>Caenorhabditis</taxon>
    </lineage>
</organism>
<dbReference type="GO" id="GO:0016020">
    <property type="term" value="C:membrane"/>
    <property type="evidence" value="ECO:0007669"/>
    <property type="project" value="UniProtKB-SubCell"/>
</dbReference>
<accession>A0A1I7V2L2</accession>
<keyword evidence="7" id="KW-1185">Reference proteome</keyword>
<dbReference type="WBParaSite" id="Csp11.Scaffold630.g21763.t2">
    <property type="protein sequence ID" value="Csp11.Scaffold630.g21763.t2"/>
    <property type="gene ID" value="Csp11.Scaffold630.g21763"/>
</dbReference>
<dbReference type="STRING" id="1561998.A0A1I7V2L2"/>